<evidence type="ECO:0000256" key="4">
    <source>
        <dbReference type="ARBA" id="ARBA00022507"/>
    </source>
</evidence>
<evidence type="ECO:0000256" key="9">
    <source>
        <dbReference type="ARBA" id="ARBA00022989"/>
    </source>
</evidence>
<feature type="transmembrane region" description="Helical" evidence="12">
    <location>
        <begin position="138"/>
        <end position="156"/>
    </location>
</feature>
<dbReference type="PROSITE" id="PS51564">
    <property type="entry name" value="SAM_ICMT"/>
    <property type="match status" value="1"/>
</dbReference>
<organism evidence="14 15">
    <name type="scientific">Lachancea dasiensis</name>
    <dbReference type="NCBI Taxonomy" id="1072105"/>
    <lineage>
        <taxon>Eukaryota</taxon>
        <taxon>Fungi</taxon>
        <taxon>Dikarya</taxon>
        <taxon>Ascomycota</taxon>
        <taxon>Saccharomycotina</taxon>
        <taxon>Saccharomycetes</taxon>
        <taxon>Saccharomycetales</taxon>
        <taxon>Saccharomycetaceae</taxon>
        <taxon>Lachancea</taxon>
    </lineage>
</organism>
<proteinExistence type="inferred from homology"/>
<evidence type="ECO:0000256" key="1">
    <source>
        <dbReference type="ARBA" id="ARBA00004141"/>
    </source>
</evidence>
<dbReference type="GO" id="GO:0007323">
    <property type="term" value="P:peptide pheromone maturation"/>
    <property type="evidence" value="ECO:0007669"/>
    <property type="project" value="EnsemblFungi"/>
</dbReference>
<feature type="transmembrane region" description="Helical" evidence="12">
    <location>
        <begin position="43"/>
        <end position="63"/>
    </location>
</feature>
<dbReference type="PANTHER" id="PTHR12714:SF9">
    <property type="entry name" value="PROTEIN-S-ISOPRENYLCYSTEINE O-METHYLTRANSFERASE"/>
    <property type="match status" value="1"/>
</dbReference>
<feature type="region of interest" description="Disordered" evidence="13">
    <location>
        <begin position="1"/>
        <end position="25"/>
    </location>
</feature>
<evidence type="ECO:0000313" key="15">
    <source>
        <dbReference type="Proteomes" id="UP000190274"/>
    </source>
</evidence>
<dbReference type="Proteomes" id="UP000190274">
    <property type="component" value="Chromosome G"/>
</dbReference>
<reference evidence="15" key="1">
    <citation type="submission" date="2016-03" db="EMBL/GenBank/DDBJ databases">
        <authorList>
            <person name="Devillers H."/>
        </authorList>
    </citation>
    <scope>NUCLEOTIDE SEQUENCE [LARGE SCALE GENOMIC DNA]</scope>
</reference>
<dbReference type="InterPro" id="IPR025770">
    <property type="entry name" value="PPMT_MeTrfase"/>
</dbReference>
<keyword evidence="9 12" id="KW-1133">Transmembrane helix</keyword>
<dbReference type="FunFam" id="1.20.120.1630:FF:000018">
    <property type="entry name" value="Protein-S-isoprenylcysteine O-methyltransferase"/>
    <property type="match status" value="1"/>
</dbReference>
<keyword evidence="15" id="KW-1185">Reference proteome</keyword>
<dbReference type="Gene3D" id="1.20.120.1630">
    <property type="match status" value="1"/>
</dbReference>
<feature type="transmembrane region" description="Helical" evidence="12">
    <location>
        <begin position="70"/>
        <end position="88"/>
    </location>
</feature>
<keyword evidence="12" id="KW-0256">Endoplasmic reticulum</keyword>
<dbReference type="GO" id="GO:0004671">
    <property type="term" value="F:protein C-terminal S-isoprenylcysteine carboxyl O-methyltransferase activity"/>
    <property type="evidence" value="ECO:0007669"/>
    <property type="project" value="UniProtKB-EC"/>
</dbReference>
<name>A0A1G4JVS2_9SACH</name>
<evidence type="ECO:0000256" key="5">
    <source>
        <dbReference type="ARBA" id="ARBA00022603"/>
    </source>
</evidence>
<keyword evidence="10 12" id="KW-0472">Membrane</keyword>
<accession>A0A1G4JVS2</accession>
<evidence type="ECO:0000256" key="13">
    <source>
        <dbReference type="SAM" id="MobiDB-lite"/>
    </source>
</evidence>
<evidence type="ECO:0000256" key="7">
    <source>
        <dbReference type="ARBA" id="ARBA00022691"/>
    </source>
</evidence>
<feature type="transmembrane region" description="Helical" evidence="12">
    <location>
        <begin position="108"/>
        <end position="126"/>
    </location>
</feature>
<protein>
    <recommendedName>
        <fullName evidence="11 12">Protein-S-isoprenylcysteine O-methyltransferase</fullName>
        <ecNumber evidence="3 12">2.1.1.100</ecNumber>
    </recommendedName>
</protein>
<gene>
    <name evidence="14" type="ORF">LADA_0G13718G</name>
</gene>
<evidence type="ECO:0000256" key="3">
    <source>
        <dbReference type="ARBA" id="ARBA00012151"/>
    </source>
</evidence>
<dbReference type="EMBL" id="LT598457">
    <property type="protein sequence ID" value="SCU95131.1"/>
    <property type="molecule type" value="Genomic_DNA"/>
</dbReference>
<keyword evidence="6" id="KW-0808">Transferase</keyword>
<evidence type="ECO:0000256" key="6">
    <source>
        <dbReference type="ARBA" id="ARBA00022679"/>
    </source>
</evidence>
<dbReference type="AlphaFoldDB" id="A0A1G4JVS2"/>
<dbReference type="Pfam" id="PF04140">
    <property type="entry name" value="ICMT"/>
    <property type="match status" value="1"/>
</dbReference>
<dbReference type="GO" id="GO:0019236">
    <property type="term" value="P:response to pheromone"/>
    <property type="evidence" value="ECO:0007669"/>
    <property type="project" value="UniProtKB-KW"/>
</dbReference>
<feature type="transmembrane region" description="Helical" evidence="12">
    <location>
        <begin position="199"/>
        <end position="227"/>
    </location>
</feature>
<evidence type="ECO:0000256" key="11">
    <source>
        <dbReference type="ARBA" id="ARBA00023656"/>
    </source>
</evidence>
<dbReference type="GO" id="GO:0032259">
    <property type="term" value="P:methylation"/>
    <property type="evidence" value="ECO:0007669"/>
    <property type="project" value="UniProtKB-KW"/>
</dbReference>
<dbReference type="GO" id="GO:0005637">
    <property type="term" value="C:nuclear inner membrane"/>
    <property type="evidence" value="ECO:0007669"/>
    <property type="project" value="EnsemblFungi"/>
</dbReference>
<comment type="similarity">
    <text evidence="2 12">Belongs to the class VI-like SAM-binding methyltransferase superfamily. Isoprenylcysteine carboxyl methyltransferase family.</text>
</comment>
<keyword evidence="8 12" id="KW-0812">Transmembrane</keyword>
<sequence>MNSREPGRSRNSEQDPENPSGSDVGVMIKGKVYPYVEKNPLDAIALNGFNLGIAVGLAMGLLTYTFFKNFNVYVLAISIFHFLEFFVTARFNPGKVTSDSFLFNNGKAYIFSHLFAMTEALVQCLFFPRWKSSFYSKAHLIISLLGFLLIIMGQYVRTMAMVTAGKSFSHHVKQTRNSDHVLVTTGIYGWFRHPSYFGYFWWALGTQLWLLNPLSFVMFAVVLWRFFDARIEYEERYLVAFFGLSYKDYTTKVGTGIPFVHSNSKPSSHLR</sequence>
<evidence type="ECO:0000313" key="14">
    <source>
        <dbReference type="EMBL" id="SCU95131.1"/>
    </source>
</evidence>
<evidence type="ECO:0000256" key="2">
    <source>
        <dbReference type="ARBA" id="ARBA00009140"/>
    </source>
</evidence>
<comment type="catalytic activity">
    <reaction evidence="12">
        <text>[protein]-C-terminal S-[(2E,6E)-farnesyl]-L-cysteine + S-adenosyl-L-methionine = [protein]-C-terminal S-[(2E,6E)-farnesyl]-L-cysteine methyl ester + S-adenosyl-L-homocysteine</text>
        <dbReference type="Rhea" id="RHEA:21672"/>
        <dbReference type="Rhea" id="RHEA-COMP:12125"/>
        <dbReference type="Rhea" id="RHEA-COMP:12126"/>
        <dbReference type="ChEBI" id="CHEBI:57856"/>
        <dbReference type="ChEBI" id="CHEBI:59789"/>
        <dbReference type="ChEBI" id="CHEBI:90510"/>
        <dbReference type="ChEBI" id="CHEBI:90511"/>
        <dbReference type="EC" id="2.1.1.100"/>
    </reaction>
</comment>
<dbReference type="EC" id="2.1.1.100" evidence="3 12"/>
<evidence type="ECO:0000256" key="8">
    <source>
        <dbReference type="ARBA" id="ARBA00022692"/>
    </source>
</evidence>
<evidence type="ECO:0000256" key="10">
    <source>
        <dbReference type="ARBA" id="ARBA00023136"/>
    </source>
</evidence>
<keyword evidence="7 12" id="KW-0949">S-adenosyl-L-methionine</keyword>
<feature type="compositionally biased region" description="Basic and acidic residues" evidence="13">
    <location>
        <begin position="1"/>
        <end position="13"/>
    </location>
</feature>
<comment type="subcellular location">
    <subcellularLocation>
        <location evidence="12">Endoplasmic reticulum membrane</location>
        <topology evidence="12">Multi-pass membrane protein</topology>
    </subcellularLocation>
    <subcellularLocation>
        <location evidence="1">Membrane</location>
        <topology evidence="1">Multi-pass membrane protein</topology>
    </subcellularLocation>
</comment>
<dbReference type="PANTHER" id="PTHR12714">
    <property type="entry name" value="PROTEIN-S ISOPRENYLCYSTEINE O-METHYLTRANSFERASE"/>
    <property type="match status" value="1"/>
</dbReference>
<dbReference type="OrthoDB" id="422086at2759"/>
<dbReference type="GO" id="GO:0005789">
    <property type="term" value="C:endoplasmic reticulum membrane"/>
    <property type="evidence" value="ECO:0007669"/>
    <property type="project" value="UniProtKB-SubCell"/>
</dbReference>
<keyword evidence="5 12" id="KW-0489">Methyltransferase</keyword>
<keyword evidence="4" id="KW-0589">Pheromone response</keyword>
<dbReference type="InterPro" id="IPR007269">
    <property type="entry name" value="ICMT_MeTrfase"/>
</dbReference>
<evidence type="ECO:0000256" key="12">
    <source>
        <dbReference type="RuleBase" id="RU362022"/>
    </source>
</evidence>
<dbReference type="STRING" id="1266660.A0A1G4JVS2"/>